<comment type="similarity">
    <text evidence="1">Belongs to the protein-tyrosine phosphatase family.</text>
</comment>
<dbReference type="InterPro" id="IPR000387">
    <property type="entry name" value="Tyr_Pase_dom"/>
</dbReference>
<feature type="domain" description="Tyrosine specific protein phosphatases" evidence="2">
    <location>
        <begin position="111"/>
        <end position="201"/>
    </location>
</feature>
<dbReference type="PANTHER" id="PTHR31126:SF1">
    <property type="entry name" value="TYROSINE SPECIFIC PROTEIN PHOSPHATASES DOMAIN-CONTAINING PROTEIN"/>
    <property type="match status" value="1"/>
</dbReference>
<dbReference type="PROSITE" id="PS00383">
    <property type="entry name" value="TYR_PHOSPHATASE_1"/>
    <property type="match status" value="1"/>
</dbReference>
<dbReference type="InterPro" id="IPR029021">
    <property type="entry name" value="Prot-tyrosine_phosphatase-like"/>
</dbReference>
<dbReference type="GO" id="GO:0004721">
    <property type="term" value="F:phosphoprotein phosphatase activity"/>
    <property type="evidence" value="ECO:0007669"/>
    <property type="project" value="InterPro"/>
</dbReference>
<keyword evidence="4" id="KW-1185">Reference proteome</keyword>
<evidence type="ECO:0000256" key="1">
    <source>
        <dbReference type="ARBA" id="ARBA00009580"/>
    </source>
</evidence>
<reference evidence="3 4" key="1">
    <citation type="submission" date="2019-11" db="EMBL/GenBank/DDBJ databases">
        <title>Bacillus idriensis genome.</title>
        <authorList>
            <person name="Konopka E.N."/>
            <person name="Newman J.D."/>
        </authorList>
    </citation>
    <scope>NUCLEOTIDE SEQUENCE [LARGE SCALE GENOMIC DNA]</scope>
    <source>
        <strain evidence="3 4">DSM 19097</strain>
    </source>
</reference>
<dbReference type="InterPro" id="IPR016130">
    <property type="entry name" value="Tyr_Pase_AS"/>
</dbReference>
<dbReference type="Proteomes" id="UP000441585">
    <property type="component" value="Unassembled WGS sequence"/>
</dbReference>
<proteinExistence type="inferred from homology"/>
<comment type="caution">
    <text evidence="3">The sequence shown here is derived from an EMBL/GenBank/DDBJ whole genome shotgun (WGS) entry which is preliminary data.</text>
</comment>
<organism evidence="3 4">
    <name type="scientific">Metabacillus idriensis</name>
    <dbReference type="NCBI Taxonomy" id="324768"/>
    <lineage>
        <taxon>Bacteria</taxon>
        <taxon>Bacillati</taxon>
        <taxon>Bacillota</taxon>
        <taxon>Bacilli</taxon>
        <taxon>Bacillales</taxon>
        <taxon>Bacillaceae</taxon>
        <taxon>Metabacillus</taxon>
    </lineage>
</organism>
<dbReference type="PANTHER" id="PTHR31126">
    <property type="entry name" value="TYROSINE-PROTEIN PHOSPHATASE"/>
    <property type="match status" value="1"/>
</dbReference>
<evidence type="ECO:0000313" key="3">
    <source>
        <dbReference type="EMBL" id="MRX55664.1"/>
    </source>
</evidence>
<dbReference type="Pfam" id="PF13350">
    <property type="entry name" value="Y_phosphatase3"/>
    <property type="match status" value="1"/>
</dbReference>
<evidence type="ECO:0000259" key="2">
    <source>
        <dbReference type="PROSITE" id="PS50056"/>
    </source>
</evidence>
<dbReference type="AlphaFoldDB" id="A0A6I2MEA6"/>
<accession>A0A6I2MEA6</accession>
<dbReference type="PROSITE" id="PS50056">
    <property type="entry name" value="TYR_PHOSPHATASE_2"/>
    <property type="match status" value="1"/>
</dbReference>
<protein>
    <submittedName>
        <fullName evidence="3">Protein-tyrosine-phosphatase</fullName>
    </submittedName>
</protein>
<dbReference type="EMBL" id="WKKF01000005">
    <property type="protein sequence ID" value="MRX55664.1"/>
    <property type="molecule type" value="Genomic_DNA"/>
</dbReference>
<dbReference type="SUPFAM" id="SSF52799">
    <property type="entry name" value="(Phosphotyrosine protein) phosphatases II"/>
    <property type="match status" value="1"/>
</dbReference>
<gene>
    <name evidence="3" type="ORF">GJU41_17010</name>
</gene>
<dbReference type="Gene3D" id="3.90.190.10">
    <property type="entry name" value="Protein tyrosine phosphatase superfamily"/>
    <property type="match status" value="1"/>
</dbReference>
<evidence type="ECO:0000313" key="4">
    <source>
        <dbReference type="Proteomes" id="UP000441585"/>
    </source>
</evidence>
<name>A0A6I2MEA6_9BACI</name>
<dbReference type="InterPro" id="IPR026893">
    <property type="entry name" value="Tyr/Ser_Pase_IphP-type"/>
</dbReference>
<sequence>METDMQPKFDGLYNFRDIGGLVTKDGRKIKTGVIFRSDELSKLSKQDLHKMAQLNIKMVCDLRTLREQKSKPSKITDEHGVKVIKISFQDQSQEFTHFQFFKFLAGRSGGIDFLEVMENLYRQMAFDSGKQIREIMVQLSNEDQLPALIHCTGGKDRTGFVSAFIQLLAGASIDDVTDHYLISNELIGPRMKKIERLIRYFSLFRVSSEQLKPVLEVRREYLLEVYEEMLKKYGTFEKYAEEVCGINQGHIEKLKQNLLV</sequence>